<evidence type="ECO:0000313" key="2">
    <source>
        <dbReference type="Proteomes" id="UP000314294"/>
    </source>
</evidence>
<organism evidence="1 2">
    <name type="scientific">Liparis tanakae</name>
    <name type="common">Tanaka's snailfish</name>
    <dbReference type="NCBI Taxonomy" id="230148"/>
    <lineage>
        <taxon>Eukaryota</taxon>
        <taxon>Metazoa</taxon>
        <taxon>Chordata</taxon>
        <taxon>Craniata</taxon>
        <taxon>Vertebrata</taxon>
        <taxon>Euteleostomi</taxon>
        <taxon>Actinopterygii</taxon>
        <taxon>Neopterygii</taxon>
        <taxon>Teleostei</taxon>
        <taxon>Neoteleostei</taxon>
        <taxon>Acanthomorphata</taxon>
        <taxon>Eupercaria</taxon>
        <taxon>Perciformes</taxon>
        <taxon>Cottioidei</taxon>
        <taxon>Cottales</taxon>
        <taxon>Liparidae</taxon>
        <taxon>Liparis</taxon>
    </lineage>
</organism>
<dbReference type="EMBL" id="SRLO01000063">
    <property type="protein sequence ID" value="TNN79607.1"/>
    <property type="molecule type" value="Genomic_DNA"/>
</dbReference>
<keyword evidence="2" id="KW-1185">Reference proteome</keyword>
<name>A0A4Z2IP89_9TELE</name>
<dbReference type="Proteomes" id="UP000314294">
    <property type="component" value="Unassembled WGS sequence"/>
</dbReference>
<dbReference type="AlphaFoldDB" id="A0A4Z2IP89"/>
<protein>
    <submittedName>
        <fullName evidence="1">Uncharacterized protein</fullName>
    </submittedName>
</protein>
<sequence>MSADSNAGNKSKRRSASRIIPCGFSLPLPHVTEPYGNLLTPNAPTLGVHGQIGIRMHAG</sequence>
<comment type="caution">
    <text evidence="1">The sequence shown here is derived from an EMBL/GenBank/DDBJ whole genome shotgun (WGS) entry which is preliminary data.</text>
</comment>
<proteinExistence type="predicted"/>
<gene>
    <name evidence="1" type="ORF">EYF80_010189</name>
</gene>
<accession>A0A4Z2IP89</accession>
<evidence type="ECO:0000313" key="1">
    <source>
        <dbReference type="EMBL" id="TNN79607.1"/>
    </source>
</evidence>
<reference evidence="1 2" key="1">
    <citation type="submission" date="2019-03" db="EMBL/GenBank/DDBJ databases">
        <title>First draft genome of Liparis tanakae, snailfish: a comprehensive survey of snailfish specific genes.</title>
        <authorList>
            <person name="Kim W."/>
            <person name="Song I."/>
            <person name="Jeong J.-H."/>
            <person name="Kim D."/>
            <person name="Kim S."/>
            <person name="Ryu S."/>
            <person name="Song J.Y."/>
            <person name="Lee S.K."/>
        </authorList>
    </citation>
    <scope>NUCLEOTIDE SEQUENCE [LARGE SCALE GENOMIC DNA]</scope>
    <source>
        <tissue evidence="1">Muscle</tissue>
    </source>
</reference>